<protein>
    <recommendedName>
        <fullName evidence="6">Alpha-ketoglutarate-dependent dioxygenase AlkB-like domain-containing protein</fullName>
    </recommendedName>
</protein>
<evidence type="ECO:0000313" key="5">
    <source>
        <dbReference type="Proteomes" id="UP000467840"/>
    </source>
</evidence>
<gene>
    <name evidence="4" type="ORF">GH714_036194</name>
</gene>
<feature type="compositionally biased region" description="Polar residues" evidence="3">
    <location>
        <begin position="1"/>
        <end position="12"/>
    </location>
</feature>
<dbReference type="GO" id="GO:0005737">
    <property type="term" value="C:cytoplasm"/>
    <property type="evidence" value="ECO:0007669"/>
    <property type="project" value="TreeGrafter"/>
</dbReference>
<feature type="compositionally biased region" description="Low complexity" evidence="3">
    <location>
        <begin position="16"/>
        <end position="27"/>
    </location>
</feature>
<name>A0A6A6NEL5_HEVBR</name>
<sequence>MNRGRASSSGGYSNPRGRSSRSAGHSSYRGRHMDGADGACYDSSFSRRDGTSHGRRGSTNSKVPTQVYLPKKPSGDGTIHSEVLQQDQNASNASGSESKQLELLRLSILLLKQNQSLPSLNSGAKDQPSQQQCAKSTECNRESEHSEHRTLIETFDIFLPRTGTPVILKPSLLAKNREKRNEVKRASKLEGKILRSGMVLLKGYLSMDDQVKMVKKCRDLGLGPGGFYQPNYHDGAKLHLRMMCLGRNWDPNTKGNSEASSLEDCLPWMSPDICIVNFYSASGRLGLHQLVLFGEIVQAQKVMYEKFGDEFLLHFVSKGFPSAHCPQDLAQQYCQKLQELSHVLWLQSLLDDSGKMLNRPTADLGSSRIEHSRGSDFKALKSFYQSLMENLRLQQNGSLVFR</sequence>
<evidence type="ECO:0000256" key="3">
    <source>
        <dbReference type="SAM" id="MobiDB-lite"/>
    </source>
</evidence>
<keyword evidence="5" id="KW-1185">Reference proteome</keyword>
<accession>A0A6A6NEL5</accession>
<evidence type="ECO:0008006" key="6">
    <source>
        <dbReference type="Google" id="ProtNLM"/>
    </source>
</evidence>
<dbReference type="Gene3D" id="1.25.10.10">
    <property type="entry name" value="Leucine-rich Repeat Variant"/>
    <property type="match status" value="1"/>
</dbReference>
<comment type="caution">
    <text evidence="4">The sequence shown here is derived from an EMBL/GenBank/DDBJ whole genome shotgun (WGS) entry which is preliminary data.</text>
</comment>
<feature type="region of interest" description="Disordered" evidence="3">
    <location>
        <begin position="119"/>
        <end position="146"/>
    </location>
</feature>
<dbReference type="PANTHER" id="PTHR16557">
    <property type="entry name" value="ALKYLATED DNA REPAIR PROTEIN ALKB-RELATED"/>
    <property type="match status" value="1"/>
</dbReference>
<dbReference type="SUPFAM" id="SSF51197">
    <property type="entry name" value="Clavaminate synthase-like"/>
    <property type="match status" value="1"/>
</dbReference>
<proteinExistence type="inferred from homology"/>
<dbReference type="GO" id="GO:0035515">
    <property type="term" value="F:oxidative RNA demethylase activity"/>
    <property type="evidence" value="ECO:0007669"/>
    <property type="project" value="TreeGrafter"/>
</dbReference>
<dbReference type="InterPro" id="IPR011989">
    <property type="entry name" value="ARM-like"/>
</dbReference>
<organism evidence="4 5">
    <name type="scientific">Hevea brasiliensis</name>
    <name type="common">Para rubber tree</name>
    <name type="synonym">Siphonia brasiliensis</name>
    <dbReference type="NCBI Taxonomy" id="3981"/>
    <lineage>
        <taxon>Eukaryota</taxon>
        <taxon>Viridiplantae</taxon>
        <taxon>Streptophyta</taxon>
        <taxon>Embryophyta</taxon>
        <taxon>Tracheophyta</taxon>
        <taxon>Spermatophyta</taxon>
        <taxon>Magnoliopsida</taxon>
        <taxon>eudicotyledons</taxon>
        <taxon>Gunneridae</taxon>
        <taxon>Pentapetalae</taxon>
        <taxon>rosids</taxon>
        <taxon>fabids</taxon>
        <taxon>Malpighiales</taxon>
        <taxon>Euphorbiaceae</taxon>
        <taxon>Crotonoideae</taxon>
        <taxon>Micrandreae</taxon>
        <taxon>Hevea</taxon>
    </lineage>
</organism>
<dbReference type="InterPro" id="IPR004574">
    <property type="entry name" value="Alkb"/>
</dbReference>
<evidence type="ECO:0000256" key="1">
    <source>
        <dbReference type="ARBA" id="ARBA00001954"/>
    </source>
</evidence>
<comment type="similarity">
    <text evidence="2">Belongs to the alkB family.</text>
</comment>
<evidence type="ECO:0000256" key="2">
    <source>
        <dbReference type="ARBA" id="ARBA00007879"/>
    </source>
</evidence>
<dbReference type="GO" id="GO:0008198">
    <property type="term" value="F:ferrous iron binding"/>
    <property type="evidence" value="ECO:0007669"/>
    <property type="project" value="TreeGrafter"/>
</dbReference>
<dbReference type="PANTHER" id="PTHR16557:SF2">
    <property type="entry name" value="NUCLEIC ACID DIOXYGENASE ALKBH1"/>
    <property type="match status" value="1"/>
</dbReference>
<dbReference type="EMBL" id="JAAGAX010000002">
    <property type="protein sequence ID" value="KAF2323578.1"/>
    <property type="molecule type" value="Genomic_DNA"/>
</dbReference>
<dbReference type="Proteomes" id="UP000467840">
    <property type="component" value="Chromosome 11"/>
</dbReference>
<dbReference type="Gene3D" id="2.60.120.590">
    <property type="entry name" value="Alpha-ketoglutarate-dependent dioxygenase AlkB-like"/>
    <property type="match status" value="1"/>
</dbReference>
<comment type="cofactor">
    <cofactor evidence="1">
        <name>Fe(2+)</name>
        <dbReference type="ChEBI" id="CHEBI:29033"/>
    </cofactor>
</comment>
<reference evidence="4 5" key="1">
    <citation type="journal article" date="2020" name="Mol. Plant">
        <title>The Chromosome-Based Rubber Tree Genome Provides New Insights into Spurge Genome Evolution and Rubber Biosynthesis.</title>
        <authorList>
            <person name="Liu J."/>
            <person name="Shi C."/>
            <person name="Shi C.C."/>
            <person name="Li W."/>
            <person name="Zhang Q.J."/>
            <person name="Zhang Y."/>
            <person name="Li K."/>
            <person name="Lu H.F."/>
            <person name="Shi C."/>
            <person name="Zhu S.T."/>
            <person name="Xiao Z.Y."/>
            <person name="Nan H."/>
            <person name="Yue Y."/>
            <person name="Zhu X.G."/>
            <person name="Wu Y."/>
            <person name="Hong X.N."/>
            <person name="Fan G.Y."/>
            <person name="Tong Y."/>
            <person name="Zhang D."/>
            <person name="Mao C.L."/>
            <person name="Liu Y.L."/>
            <person name="Hao S.J."/>
            <person name="Liu W.Q."/>
            <person name="Lv M.Q."/>
            <person name="Zhang H.B."/>
            <person name="Liu Y."/>
            <person name="Hu-Tang G.R."/>
            <person name="Wang J.P."/>
            <person name="Wang J.H."/>
            <person name="Sun Y.H."/>
            <person name="Ni S.B."/>
            <person name="Chen W.B."/>
            <person name="Zhang X.C."/>
            <person name="Jiao Y.N."/>
            <person name="Eichler E.E."/>
            <person name="Li G.H."/>
            <person name="Liu X."/>
            <person name="Gao L.Z."/>
        </authorList>
    </citation>
    <scope>NUCLEOTIDE SEQUENCE [LARGE SCALE GENOMIC DNA]</scope>
    <source>
        <strain evidence="5">cv. GT1</strain>
        <tissue evidence="4">Leaf</tissue>
    </source>
</reference>
<feature type="region of interest" description="Disordered" evidence="3">
    <location>
        <begin position="1"/>
        <end position="79"/>
    </location>
</feature>
<dbReference type="AlphaFoldDB" id="A0A6A6NEL5"/>
<dbReference type="GO" id="GO:0035516">
    <property type="term" value="F:broad specificity oxidative DNA demethylase activity"/>
    <property type="evidence" value="ECO:0007669"/>
    <property type="project" value="TreeGrafter"/>
</dbReference>
<feature type="compositionally biased region" description="Polar residues" evidence="3">
    <location>
        <begin position="119"/>
        <end position="137"/>
    </location>
</feature>
<dbReference type="InterPro" id="IPR037151">
    <property type="entry name" value="AlkB-like_sf"/>
</dbReference>
<dbReference type="GO" id="GO:0035513">
    <property type="term" value="P:oxidative RNA demethylation"/>
    <property type="evidence" value="ECO:0007669"/>
    <property type="project" value="TreeGrafter"/>
</dbReference>
<evidence type="ECO:0000313" key="4">
    <source>
        <dbReference type="EMBL" id="KAF2323578.1"/>
    </source>
</evidence>